<feature type="non-terminal residue" evidence="1">
    <location>
        <position position="1"/>
    </location>
</feature>
<organism evidence="1 2">
    <name type="scientific">Opisthorchis felineus</name>
    <dbReference type="NCBI Taxonomy" id="147828"/>
    <lineage>
        <taxon>Eukaryota</taxon>
        <taxon>Metazoa</taxon>
        <taxon>Spiralia</taxon>
        <taxon>Lophotrochozoa</taxon>
        <taxon>Platyhelminthes</taxon>
        <taxon>Trematoda</taxon>
        <taxon>Digenea</taxon>
        <taxon>Opisthorchiida</taxon>
        <taxon>Opisthorchiata</taxon>
        <taxon>Opisthorchiidae</taxon>
        <taxon>Opisthorchis</taxon>
    </lineage>
</organism>
<reference evidence="1 2" key="1">
    <citation type="journal article" date="2019" name="BMC Genomics">
        <title>New insights from Opisthorchis felineus genome: update on genomics of the epidemiologically important liver flukes.</title>
        <authorList>
            <person name="Ershov N.I."/>
            <person name="Mordvinov V.A."/>
            <person name="Prokhortchouk E.B."/>
            <person name="Pakharukova M.Y."/>
            <person name="Gunbin K.V."/>
            <person name="Ustyantsev K."/>
            <person name="Genaev M.A."/>
            <person name="Blinov A.G."/>
            <person name="Mazur A."/>
            <person name="Boulygina E."/>
            <person name="Tsygankova S."/>
            <person name="Khrameeva E."/>
            <person name="Chekanov N."/>
            <person name="Fan G."/>
            <person name="Xiao A."/>
            <person name="Zhang H."/>
            <person name="Xu X."/>
            <person name="Yang H."/>
            <person name="Solovyev V."/>
            <person name="Lee S.M."/>
            <person name="Liu X."/>
            <person name="Afonnikov D.A."/>
            <person name="Skryabin K.G."/>
        </authorList>
    </citation>
    <scope>NUCLEOTIDE SEQUENCE [LARGE SCALE GENOMIC DNA]</scope>
    <source>
        <strain evidence="1">AK-0245</strain>
        <tissue evidence="1">Whole organism</tissue>
    </source>
</reference>
<proteinExistence type="predicted"/>
<dbReference type="AlphaFoldDB" id="A0A4S2LAU1"/>
<dbReference type="EMBL" id="SJOL01008796">
    <property type="protein sequence ID" value="TGZ59606.1"/>
    <property type="molecule type" value="Genomic_DNA"/>
</dbReference>
<sequence length="77" mass="8598">SPPAEGFSLGTNQSDVTCRDWKLSACVSRVTRDFELADRTLSLLYGLHFRQLCIAEPICNQYDTKSRIFAPQSGDSL</sequence>
<dbReference type="Proteomes" id="UP000308267">
    <property type="component" value="Unassembled WGS sequence"/>
</dbReference>
<keyword evidence="2" id="KW-1185">Reference proteome</keyword>
<accession>A0A4S2LAU1</accession>
<protein>
    <submittedName>
        <fullName evidence="1">Uncharacterized protein</fullName>
    </submittedName>
</protein>
<evidence type="ECO:0000313" key="1">
    <source>
        <dbReference type="EMBL" id="TGZ59606.1"/>
    </source>
</evidence>
<gene>
    <name evidence="1" type="ORF">CRM22_008994</name>
</gene>
<evidence type="ECO:0000313" key="2">
    <source>
        <dbReference type="Proteomes" id="UP000308267"/>
    </source>
</evidence>
<comment type="caution">
    <text evidence="1">The sequence shown here is derived from an EMBL/GenBank/DDBJ whole genome shotgun (WGS) entry which is preliminary data.</text>
</comment>
<name>A0A4S2LAU1_OPIFE</name>